<dbReference type="EMBL" id="FNZM01000012">
    <property type="protein sequence ID" value="SEK00024.1"/>
    <property type="molecule type" value="Genomic_DNA"/>
</dbReference>
<evidence type="ECO:0000256" key="1">
    <source>
        <dbReference type="SAM" id="MobiDB-lite"/>
    </source>
</evidence>
<feature type="compositionally biased region" description="Low complexity" evidence="1">
    <location>
        <begin position="11"/>
        <end position="51"/>
    </location>
</feature>
<evidence type="ECO:0000313" key="3">
    <source>
        <dbReference type="Proteomes" id="UP000183529"/>
    </source>
</evidence>
<dbReference type="RefSeq" id="WP_065059004.1">
    <property type="nucleotide sequence ID" value="NZ_CADFGN010000004.1"/>
</dbReference>
<reference evidence="2 3" key="1">
    <citation type="submission" date="2016-10" db="EMBL/GenBank/DDBJ databases">
        <authorList>
            <person name="Varghese N."/>
            <person name="Submissions S."/>
        </authorList>
    </citation>
    <scope>NUCLEOTIDE SEQUENCE [LARGE SCALE GENOMIC DNA]</scope>
    <source>
        <strain evidence="2 3">LMG 22274</strain>
    </source>
</reference>
<sequence>MLLKSLFDPEPAAVPVAPATPVTTPTHATPATAVMSPEAGTASAPAAADGTLPRNEAHDKPNDDPNDTAGTPLHATDPLLDGIDALGEIVLTLDAQLRAQNASHTALCQRLHGELGALRRALR</sequence>
<organism evidence="2 3">
    <name type="scientific">Paraburkholderia tropica</name>
    <dbReference type="NCBI Taxonomy" id="92647"/>
    <lineage>
        <taxon>Bacteria</taxon>
        <taxon>Pseudomonadati</taxon>
        <taxon>Pseudomonadota</taxon>
        <taxon>Betaproteobacteria</taxon>
        <taxon>Burkholderiales</taxon>
        <taxon>Burkholderiaceae</taxon>
        <taxon>Paraburkholderia</taxon>
    </lineage>
</organism>
<dbReference type="GeneID" id="61307274"/>
<evidence type="ECO:0000313" key="2">
    <source>
        <dbReference type="EMBL" id="SEK00024.1"/>
    </source>
</evidence>
<proteinExistence type="predicted"/>
<feature type="region of interest" description="Disordered" evidence="1">
    <location>
        <begin position="1"/>
        <end position="78"/>
    </location>
</feature>
<dbReference type="OrthoDB" id="9929221at2"/>
<accession>A0A1A5XHA4</accession>
<gene>
    <name evidence="2" type="ORF">SAMN05216550_112255</name>
</gene>
<dbReference type="Proteomes" id="UP000183529">
    <property type="component" value="Unassembled WGS sequence"/>
</dbReference>
<dbReference type="AlphaFoldDB" id="A0A1A5XHA4"/>
<name>A0A1A5XHA4_9BURK</name>
<protein>
    <submittedName>
        <fullName evidence="2">Uncharacterized protein</fullName>
    </submittedName>
</protein>
<comment type="caution">
    <text evidence="2">The sequence shown here is derived from an EMBL/GenBank/DDBJ whole genome shotgun (WGS) entry which is preliminary data.</text>
</comment>